<dbReference type="EMBL" id="PQWO01000021">
    <property type="protein sequence ID" value="PZD71168.1"/>
    <property type="molecule type" value="Genomic_DNA"/>
</dbReference>
<accession>A0A2W1JB32</accession>
<dbReference type="AlphaFoldDB" id="A0A2W1JB32"/>
<gene>
    <name evidence="1" type="ORF">C1752_07896</name>
</gene>
<keyword evidence="2" id="KW-1185">Reference proteome</keyword>
<name>A0A2W1JB32_9CYAN</name>
<dbReference type="Proteomes" id="UP000248857">
    <property type="component" value="Unassembled WGS sequence"/>
</dbReference>
<reference evidence="1 2" key="1">
    <citation type="journal article" date="2018" name="Sci. Rep.">
        <title>A novel species of the marine cyanobacterium Acaryochloris with a unique pigment content and lifestyle.</title>
        <authorList>
            <person name="Partensky F."/>
            <person name="Six C."/>
            <person name="Ratin M."/>
            <person name="Garczarek L."/>
            <person name="Vaulot D."/>
            <person name="Probert I."/>
            <person name="Calteau A."/>
            <person name="Gourvil P."/>
            <person name="Marie D."/>
            <person name="Grebert T."/>
            <person name="Bouchier C."/>
            <person name="Le Panse S."/>
            <person name="Gachenot M."/>
            <person name="Rodriguez F."/>
            <person name="Garrido J.L."/>
        </authorList>
    </citation>
    <scope>NUCLEOTIDE SEQUENCE [LARGE SCALE GENOMIC DNA]</scope>
    <source>
        <strain evidence="1 2">RCC1774</strain>
    </source>
</reference>
<evidence type="ECO:0000313" key="1">
    <source>
        <dbReference type="EMBL" id="PZD71168.1"/>
    </source>
</evidence>
<organism evidence="1 2">
    <name type="scientific">Acaryochloris thomasi RCC1774</name>
    <dbReference type="NCBI Taxonomy" id="1764569"/>
    <lineage>
        <taxon>Bacteria</taxon>
        <taxon>Bacillati</taxon>
        <taxon>Cyanobacteriota</taxon>
        <taxon>Cyanophyceae</taxon>
        <taxon>Acaryochloridales</taxon>
        <taxon>Acaryochloridaceae</taxon>
        <taxon>Acaryochloris</taxon>
        <taxon>Acaryochloris thomasi</taxon>
    </lineage>
</organism>
<dbReference type="RefSeq" id="WP_110988366.1">
    <property type="nucleotide sequence ID" value="NZ_CAWNWM010000021.1"/>
</dbReference>
<sequence>MISFGVDVDVSEAKLDISAISTLLKNSISVGQDVKILAQTSGLTQLELDSLEPPLGSVTLQKADLHRLYKRLSALKTQSELLYQKSGIKVDVSEPEGEVLEPR</sequence>
<comment type="caution">
    <text evidence="1">The sequence shown here is derived from an EMBL/GenBank/DDBJ whole genome shotgun (WGS) entry which is preliminary data.</text>
</comment>
<protein>
    <submittedName>
        <fullName evidence="1">Uncharacterized protein</fullName>
    </submittedName>
</protein>
<evidence type="ECO:0000313" key="2">
    <source>
        <dbReference type="Proteomes" id="UP000248857"/>
    </source>
</evidence>
<proteinExistence type="predicted"/>